<name>A0ABT6III5_9PSED</name>
<proteinExistence type="predicted"/>
<reference evidence="1 2" key="1">
    <citation type="submission" date="2022-10" db="EMBL/GenBank/DDBJ databases">
        <title>A novel Pseudomonas species, isolated from Passiflora incarnata leaves.</title>
        <authorList>
            <person name="Cueva-Yesquen L.G."/>
            <person name="Fantinatti-Garboggini F."/>
        </authorList>
    </citation>
    <scope>NUCLEOTIDE SEQUENCE [LARGE SCALE GENOMIC DNA]</scope>
    <source>
        <strain evidence="1 2">CBMAI 2609</strain>
    </source>
</reference>
<organism evidence="1 2">
    <name type="scientific">Pseudomonas flavocrustae</name>
    <dbReference type="NCBI Taxonomy" id="2991719"/>
    <lineage>
        <taxon>Bacteria</taxon>
        <taxon>Pseudomonadati</taxon>
        <taxon>Pseudomonadota</taxon>
        <taxon>Gammaproteobacteria</taxon>
        <taxon>Pseudomonadales</taxon>
        <taxon>Pseudomonadaceae</taxon>
        <taxon>Pseudomonas</taxon>
    </lineage>
</organism>
<protein>
    <submittedName>
        <fullName evidence="1">Uncharacterized protein</fullName>
    </submittedName>
</protein>
<sequence length="136" mass="15734">MTQADSVPTFRFKQRLSFAGQWEHDVWENGRHYLVIVGDSSHRHLRDLMSGLTDEEYLRDVVGRENLISCVNQSAPSAALVDAFNAWRQDLHTERLNRLCSQPERYGVIEQDDPVRKPYPIVHAARYEPGVGWVRT</sequence>
<accession>A0ABT6III5</accession>
<evidence type="ECO:0000313" key="2">
    <source>
        <dbReference type="Proteomes" id="UP001157461"/>
    </source>
</evidence>
<dbReference type="EMBL" id="JAPDIQ010000006">
    <property type="protein sequence ID" value="MDH4764251.1"/>
    <property type="molecule type" value="Genomic_DNA"/>
</dbReference>
<keyword evidence="2" id="KW-1185">Reference proteome</keyword>
<gene>
    <name evidence="1" type="ORF">OMP44_15280</name>
</gene>
<dbReference type="RefSeq" id="WP_108576318.1">
    <property type="nucleotide sequence ID" value="NZ_JAPDIQ010000006.1"/>
</dbReference>
<dbReference type="Proteomes" id="UP001157461">
    <property type="component" value="Unassembled WGS sequence"/>
</dbReference>
<comment type="caution">
    <text evidence="1">The sequence shown here is derived from an EMBL/GenBank/DDBJ whole genome shotgun (WGS) entry which is preliminary data.</text>
</comment>
<evidence type="ECO:0000313" key="1">
    <source>
        <dbReference type="EMBL" id="MDH4764251.1"/>
    </source>
</evidence>